<proteinExistence type="predicted"/>
<protein>
    <submittedName>
        <fullName evidence="1">Uncharacterized protein</fullName>
    </submittedName>
</protein>
<dbReference type="AlphaFoldDB" id="A0A6C0CGM0"/>
<dbReference type="EMBL" id="MN739411">
    <property type="protein sequence ID" value="QHT03443.1"/>
    <property type="molecule type" value="Genomic_DNA"/>
</dbReference>
<sequence length="502" mass="55827">MEEHYAFFHRGNLLALVRESGERKVRYSMRINFIMERVGKYDLRLLEEYSRVYADMVLFGLEYPERVTSILGRMINLNKAEKEVEDQEDNLMILSDNLTGSIITEQTDSSIKFDIRPEAGDEARDPDIELSMEIAEVKGAFFRAEPNANLVGGIVESVAFEASSPKGERSGIVLTVKAGDETVRLQTCSDAVCTEPADIVATISPEDEKVFIQAAADESTSAEEKGTLAIEEPSPDLEQEYGVPKIASPRGDARDPTKAIIIEEDVDVAIDQPAPICKFIDRELPQPSRDIIMHRFNGYLMRGSLIEFKDSILSDLFEAYNVGIFGGELSKAIREDRLKIEMKWTEDSSAPLAAADISGILCTLTLSKAILSKMGGTRKGKHEIFGMPCTTQFEVIMILVESFCTLVATELCEMGDRYAEYARKIFGHEGSDQKIAPPDGEVRLRIMELKKDPTAVVKVTLNDNKEYEVAGARSLTEVLLIDGTERKRAPYSDITHIDGQAI</sequence>
<organism evidence="1">
    <name type="scientific">viral metagenome</name>
    <dbReference type="NCBI Taxonomy" id="1070528"/>
    <lineage>
        <taxon>unclassified sequences</taxon>
        <taxon>metagenomes</taxon>
        <taxon>organismal metagenomes</taxon>
    </lineage>
</organism>
<accession>A0A6C0CGM0</accession>
<name>A0A6C0CGM0_9ZZZZ</name>
<reference evidence="1" key="1">
    <citation type="journal article" date="2020" name="Nature">
        <title>Giant virus diversity and host interactions through global metagenomics.</title>
        <authorList>
            <person name="Schulz F."/>
            <person name="Roux S."/>
            <person name="Paez-Espino D."/>
            <person name="Jungbluth S."/>
            <person name="Walsh D.A."/>
            <person name="Denef V.J."/>
            <person name="McMahon K.D."/>
            <person name="Konstantinidis K.T."/>
            <person name="Eloe-Fadrosh E.A."/>
            <person name="Kyrpides N.C."/>
            <person name="Woyke T."/>
        </authorList>
    </citation>
    <scope>NUCLEOTIDE SEQUENCE</scope>
    <source>
        <strain evidence="1">GVMAG-M-3300021079-18</strain>
    </source>
</reference>
<evidence type="ECO:0000313" key="1">
    <source>
        <dbReference type="EMBL" id="QHT03443.1"/>
    </source>
</evidence>